<dbReference type="InterPro" id="IPR004378">
    <property type="entry name" value="F420H2_quin_Rdtase"/>
</dbReference>
<proteinExistence type="inferred from homology"/>
<sequence length="137" mass="15356">MEDVSDWNQQIIEEFRANEGRVGGPFEGAPLLLLHHIGRKSGAERVTPMMYQAVDGGYAVFASYAGADVNPAWYHNLLAQPDVEAEIGTDTVTLHARDLPSDERGPIWEKQKQDYPGFAGYEEKTDRTIPVVLLERR</sequence>
<comment type="catalytic activity">
    <reaction evidence="2">
        <text>oxidized coenzyme F420-(gamma-L-Glu)(n) + a quinol + H(+) = reduced coenzyme F420-(gamma-L-Glu)(n) + a quinone</text>
        <dbReference type="Rhea" id="RHEA:39663"/>
        <dbReference type="Rhea" id="RHEA-COMP:12939"/>
        <dbReference type="Rhea" id="RHEA-COMP:14378"/>
        <dbReference type="ChEBI" id="CHEBI:15378"/>
        <dbReference type="ChEBI" id="CHEBI:24646"/>
        <dbReference type="ChEBI" id="CHEBI:132124"/>
        <dbReference type="ChEBI" id="CHEBI:133980"/>
        <dbReference type="ChEBI" id="CHEBI:139511"/>
    </reaction>
</comment>
<evidence type="ECO:0000256" key="2">
    <source>
        <dbReference type="ARBA" id="ARBA00049106"/>
    </source>
</evidence>
<name>A0ABU8N963_9PSEU</name>
<reference evidence="3 4" key="1">
    <citation type="submission" date="2024-03" db="EMBL/GenBank/DDBJ databases">
        <title>Actinomycetospora sp. OC33-EN06, a novel actinomycete isolated from wild orchid (Aerides multiflora).</title>
        <authorList>
            <person name="Suriyachadkun C."/>
        </authorList>
    </citation>
    <scope>NUCLEOTIDE SEQUENCE [LARGE SCALE GENOMIC DNA]</scope>
    <source>
        <strain evidence="3 4">OC33-EN06</strain>
    </source>
</reference>
<dbReference type="InterPro" id="IPR012349">
    <property type="entry name" value="Split_barrel_FMN-bd"/>
</dbReference>
<evidence type="ECO:0000256" key="1">
    <source>
        <dbReference type="ARBA" id="ARBA00008710"/>
    </source>
</evidence>
<comment type="caution">
    <text evidence="3">The sequence shown here is derived from an EMBL/GenBank/DDBJ whole genome shotgun (WGS) entry which is preliminary data.</text>
</comment>
<dbReference type="Pfam" id="PF04075">
    <property type="entry name" value="F420H2_quin_red"/>
    <property type="match status" value="1"/>
</dbReference>
<dbReference type="PANTHER" id="PTHR39428">
    <property type="entry name" value="F420H(2)-DEPENDENT QUINONE REDUCTASE RV1261C"/>
    <property type="match status" value="1"/>
</dbReference>
<dbReference type="EMBL" id="JBBEGL010000005">
    <property type="protein sequence ID" value="MEJ2888891.1"/>
    <property type="molecule type" value="Genomic_DNA"/>
</dbReference>
<dbReference type="RefSeq" id="WP_337715870.1">
    <property type="nucleotide sequence ID" value="NZ_JBBEGL010000005.1"/>
</dbReference>
<protein>
    <submittedName>
        <fullName evidence="3">Nitroreductase family deazaflavin-dependent oxidoreductase</fullName>
    </submittedName>
</protein>
<evidence type="ECO:0000313" key="3">
    <source>
        <dbReference type="EMBL" id="MEJ2888891.1"/>
    </source>
</evidence>
<dbReference type="NCBIfam" id="TIGR00026">
    <property type="entry name" value="hi_GC_TIGR00026"/>
    <property type="match status" value="1"/>
</dbReference>
<evidence type="ECO:0000313" key="4">
    <source>
        <dbReference type="Proteomes" id="UP001370100"/>
    </source>
</evidence>
<dbReference type="Gene3D" id="2.30.110.10">
    <property type="entry name" value="Electron Transport, Fmn-binding Protein, Chain A"/>
    <property type="match status" value="1"/>
</dbReference>
<accession>A0ABU8N963</accession>
<keyword evidence="4" id="KW-1185">Reference proteome</keyword>
<dbReference type="Proteomes" id="UP001370100">
    <property type="component" value="Unassembled WGS sequence"/>
</dbReference>
<gene>
    <name evidence="3" type="ORF">WCD41_20700</name>
</gene>
<dbReference type="PANTHER" id="PTHR39428:SF1">
    <property type="entry name" value="F420H(2)-DEPENDENT QUINONE REDUCTASE RV1261C"/>
    <property type="match status" value="1"/>
</dbReference>
<comment type="similarity">
    <text evidence="1">Belongs to the F420H(2)-dependent quinone reductase family.</text>
</comment>
<organism evidence="3 4">
    <name type="scientific">Actinomycetospora aeridis</name>
    <dbReference type="NCBI Taxonomy" id="3129231"/>
    <lineage>
        <taxon>Bacteria</taxon>
        <taxon>Bacillati</taxon>
        <taxon>Actinomycetota</taxon>
        <taxon>Actinomycetes</taxon>
        <taxon>Pseudonocardiales</taxon>
        <taxon>Pseudonocardiaceae</taxon>
        <taxon>Actinomycetospora</taxon>
    </lineage>
</organism>